<proteinExistence type="predicted"/>
<dbReference type="EMBL" id="HBIB01046957">
    <property type="protein sequence ID" value="CAE0268509.1"/>
    <property type="molecule type" value="Transcribed_RNA"/>
</dbReference>
<protein>
    <submittedName>
        <fullName evidence="2">Uncharacterized protein</fullName>
    </submittedName>
</protein>
<accession>A0A7S3GJP4</accession>
<feature type="region of interest" description="Disordered" evidence="1">
    <location>
        <begin position="305"/>
        <end position="364"/>
    </location>
</feature>
<feature type="compositionally biased region" description="Basic and acidic residues" evidence="1">
    <location>
        <begin position="342"/>
        <end position="353"/>
    </location>
</feature>
<feature type="compositionally biased region" description="Basic and acidic residues" evidence="1">
    <location>
        <begin position="318"/>
        <end position="332"/>
    </location>
</feature>
<dbReference type="AlphaFoldDB" id="A0A7S3GJP4"/>
<evidence type="ECO:0000256" key="1">
    <source>
        <dbReference type="SAM" id="MobiDB-lite"/>
    </source>
</evidence>
<organism evidence="2">
    <name type="scientific">Palpitomonas bilix</name>
    <dbReference type="NCBI Taxonomy" id="652834"/>
    <lineage>
        <taxon>Eukaryota</taxon>
        <taxon>Eukaryota incertae sedis</taxon>
    </lineage>
</organism>
<sequence>MFNSMKEEEGEQSLALHMKEMEEVEKEEESRKLGKIPTLSHLHRLVDAIAEKEVKEDGIFKSFITSIYAKNRAQMKDRWIYEQSYLKFLSNLIHASADKMGMAKMKQRRPCLSPTQPAAQLGEGGGKEDLHGGEKDGKESESVSGMVPEWNWVDAYTSMCESFAPARQRSPPPILKLGMTNMAEMGLAQDMFEYVTTVVNSMSEGMGDDAGEEGVRRGVAKSQMIESLLIEVCTYVTVQVLARIDVKVTEGGVGDELGNGIERVLSSSVTAANYLLDSILSGVFVAEKKKHLYAKNLKFQQSRAAKLQSEASGGGEEAENHGKQGEARRDGQQEDPGVVRSDGSRHSPRHCDGVDNGNRVGMSTSPLPSPVLHIQAVSCNYQINSFVRSLLLPGSFQPLRMRVVDILSSVCALITSEEGNAKLMQVQEGLPVPHIKQPTTREEQERRALSVVSSYTSNVAKLLFCMRSVLAMPDITRHTLNFRVVFGLLSDLLSLTPAASRLFLIMPKAAEDLVKVLTHTYTNVSGYTDTSVDLTALAECMLTIGVAIDHHEKVPTSLSDDELNQASLQGSPDLVHKEFGFNPSFHLVRSAIVEWFWVNKRCRVEELCSTYLPSGMEKLSKYMRNRIAGKVCLLYKRMTSHASNDVFAVKVTNFCLYTTQALAEAKGAGSYLLAHGLFGILTADVTVLIKEKKIPGLSKLIQSTLDELKSYERRQGSWYKRCGYYGAKVFAAGVKLNTEIGNVFRRVLAQHEPGFFADVIDTGLARSVADSSSFSTNMDAALLSSKYDLEEGEGVASNLFGKACTSIERTPSALNLLEVAISWKDGVKSSANVEEDSGEKEKDEDVKSGGAVFSQPRNAGEAGQKPYKEFIKNFSDVNTNVNLSNFDHPIGPTNKVHPEKEKENDLSGWSMVEPEQQEVPNVARRRSPLPEGVPTVPLPPSLSEWEQESISTSVKDAEVMHVEEDEVFDEAEDRSTSFLC</sequence>
<name>A0A7S3GJP4_9EUKA</name>
<evidence type="ECO:0000313" key="2">
    <source>
        <dbReference type="EMBL" id="CAE0268509.1"/>
    </source>
</evidence>
<feature type="compositionally biased region" description="Basic and acidic residues" evidence="1">
    <location>
        <begin position="125"/>
        <end position="141"/>
    </location>
</feature>
<reference evidence="2" key="1">
    <citation type="submission" date="2021-01" db="EMBL/GenBank/DDBJ databases">
        <authorList>
            <person name="Corre E."/>
            <person name="Pelletier E."/>
            <person name="Niang G."/>
            <person name="Scheremetjew M."/>
            <person name="Finn R."/>
            <person name="Kale V."/>
            <person name="Holt S."/>
            <person name="Cochrane G."/>
            <person name="Meng A."/>
            <person name="Brown T."/>
            <person name="Cohen L."/>
        </authorList>
    </citation>
    <scope>NUCLEOTIDE SEQUENCE</scope>
    <source>
        <strain evidence="2">NIES-2562</strain>
    </source>
</reference>
<feature type="region of interest" description="Disordered" evidence="1">
    <location>
        <begin position="829"/>
        <end position="862"/>
    </location>
</feature>
<feature type="region of interest" description="Disordered" evidence="1">
    <location>
        <begin position="914"/>
        <end position="958"/>
    </location>
</feature>
<feature type="region of interest" description="Disordered" evidence="1">
    <location>
        <begin position="107"/>
        <end position="144"/>
    </location>
</feature>
<gene>
    <name evidence="2" type="ORF">PBIL07802_LOCUS30859</name>
</gene>